<keyword evidence="1" id="KW-1133">Transmembrane helix</keyword>
<organism evidence="2 3">
    <name type="scientific">Gigaspora rosea</name>
    <dbReference type="NCBI Taxonomy" id="44941"/>
    <lineage>
        <taxon>Eukaryota</taxon>
        <taxon>Fungi</taxon>
        <taxon>Fungi incertae sedis</taxon>
        <taxon>Mucoromycota</taxon>
        <taxon>Glomeromycotina</taxon>
        <taxon>Glomeromycetes</taxon>
        <taxon>Diversisporales</taxon>
        <taxon>Gigasporaceae</taxon>
        <taxon>Gigaspora</taxon>
    </lineage>
</organism>
<dbReference type="OrthoDB" id="2493909at2759"/>
<accession>A0A397V7J4</accession>
<proteinExistence type="predicted"/>
<dbReference type="AlphaFoldDB" id="A0A397V7J4"/>
<comment type="caution">
    <text evidence="2">The sequence shown here is derived from an EMBL/GenBank/DDBJ whole genome shotgun (WGS) entry which is preliminary data.</text>
</comment>
<keyword evidence="1" id="KW-0472">Membrane</keyword>
<sequence length="215" mass="25055">MKLSNFFYNAVTQYLFLISFWLLIKTTKSEFTYTESKFGISSPQKPLITDIKTYKDGTILVRIIRNDSIQTNNDCKTLNVTSLEPILRIRVIHTNDGTTNEIDLNLTDLPMQPINYCLFKNEKNPIQIYPLQNPFILITYMTVGNVSDRLTYWEHGIVIDCYGTNRSDITLWSANVDFSSGNWLYSNKIQLNTDDSLGFLRPYLDNTLQWWQYSV</sequence>
<reference evidence="2 3" key="1">
    <citation type="submission" date="2018-06" db="EMBL/GenBank/DDBJ databases">
        <title>Comparative genomics reveals the genomic features of Rhizophagus irregularis, R. cerebriforme, R. diaphanum and Gigaspora rosea, and their symbiotic lifestyle signature.</title>
        <authorList>
            <person name="Morin E."/>
            <person name="San Clemente H."/>
            <person name="Chen E.C.H."/>
            <person name="De La Providencia I."/>
            <person name="Hainaut M."/>
            <person name="Kuo A."/>
            <person name="Kohler A."/>
            <person name="Murat C."/>
            <person name="Tang N."/>
            <person name="Roy S."/>
            <person name="Loubradou J."/>
            <person name="Henrissat B."/>
            <person name="Grigoriev I.V."/>
            <person name="Corradi N."/>
            <person name="Roux C."/>
            <person name="Martin F.M."/>
        </authorList>
    </citation>
    <scope>NUCLEOTIDE SEQUENCE [LARGE SCALE GENOMIC DNA]</scope>
    <source>
        <strain evidence="2 3">DAOM 194757</strain>
    </source>
</reference>
<gene>
    <name evidence="2" type="ORF">C2G38_1416108</name>
</gene>
<feature type="transmembrane region" description="Helical" evidence="1">
    <location>
        <begin position="6"/>
        <end position="24"/>
    </location>
</feature>
<dbReference type="Proteomes" id="UP000266673">
    <property type="component" value="Unassembled WGS sequence"/>
</dbReference>
<keyword evidence="1" id="KW-0812">Transmembrane</keyword>
<name>A0A397V7J4_9GLOM</name>
<evidence type="ECO:0000313" key="2">
    <source>
        <dbReference type="EMBL" id="RIB17608.1"/>
    </source>
</evidence>
<evidence type="ECO:0000313" key="3">
    <source>
        <dbReference type="Proteomes" id="UP000266673"/>
    </source>
</evidence>
<protein>
    <submittedName>
        <fullName evidence="2">Uncharacterized protein</fullName>
    </submittedName>
</protein>
<evidence type="ECO:0000256" key="1">
    <source>
        <dbReference type="SAM" id="Phobius"/>
    </source>
</evidence>
<keyword evidence="3" id="KW-1185">Reference proteome</keyword>
<dbReference type="EMBL" id="QKWP01000595">
    <property type="protein sequence ID" value="RIB17608.1"/>
    <property type="molecule type" value="Genomic_DNA"/>
</dbReference>